<dbReference type="InterPro" id="IPR036291">
    <property type="entry name" value="NAD(P)-bd_dom_sf"/>
</dbReference>
<evidence type="ECO:0000259" key="3">
    <source>
        <dbReference type="Pfam" id="PF08240"/>
    </source>
</evidence>
<dbReference type="Pfam" id="PF00107">
    <property type="entry name" value="ADH_zinc_N"/>
    <property type="match status" value="1"/>
</dbReference>
<evidence type="ECO:0000313" key="5">
    <source>
        <dbReference type="Proteomes" id="UP001519288"/>
    </source>
</evidence>
<dbReference type="PANTHER" id="PTHR43401:SF2">
    <property type="entry name" value="L-THREONINE 3-DEHYDROGENASE"/>
    <property type="match status" value="1"/>
</dbReference>
<feature type="domain" description="Alcohol dehydrogenase-like N-terminal" evidence="3">
    <location>
        <begin position="34"/>
        <end position="128"/>
    </location>
</feature>
<protein>
    <submittedName>
        <fullName evidence="4">L-iditol 2-dehydrogenase</fullName>
        <ecNumber evidence="4">1.1.1.14</ecNumber>
    </submittedName>
</protein>
<evidence type="ECO:0000256" key="1">
    <source>
        <dbReference type="ARBA" id="ARBA00023002"/>
    </source>
</evidence>
<evidence type="ECO:0000259" key="2">
    <source>
        <dbReference type="Pfam" id="PF00107"/>
    </source>
</evidence>
<gene>
    <name evidence="4" type="ORF">J2Z69_000955</name>
</gene>
<evidence type="ECO:0000313" key="4">
    <source>
        <dbReference type="EMBL" id="MBP1999936.1"/>
    </source>
</evidence>
<dbReference type="GO" id="GO:0003939">
    <property type="term" value="F:L-iditol 2-dehydrogenase (NAD+) activity"/>
    <property type="evidence" value="ECO:0007669"/>
    <property type="project" value="UniProtKB-EC"/>
</dbReference>
<dbReference type="InterPro" id="IPR011032">
    <property type="entry name" value="GroES-like_sf"/>
</dbReference>
<keyword evidence="1 4" id="KW-0560">Oxidoreductase</keyword>
<dbReference type="Gene3D" id="3.90.180.10">
    <property type="entry name" value="Medium-chain alcohol dehydrogenases, catalytic domain"/>
    <property type="match status" value="1"/>
</dbReference>
<dbReference type="InterPro" id="IPR050129">
    <property type="entry name" value="Zn_alcohol_dh"/>
</dbReference>
<comment type="caution">
    <text evidence="4">The sequence shown here is derived from an EMBL/GenBank/DDBJ whole genome shotgun (WGS) entry which is preliminary data.</text>
</comment>
<reference evidence="4 5" key="1">
    <citation type="submission" date="2021-03" db="EMBL/GenBank/DDBJ databases">
        <title>Genomic Encyclopedia of Type Strains, Phase IV (KMG-IV): sequencing the most valuable type-strain genomes for metagenomic binning, comparative biology and taxonomic classification.</title>
        <authorList>
            <person name="Goeker M."/>
        </authorList>
    </citation>
    <scope>NUCLEOTIDE SEQUENCE [LARGE SCALE GENOMIC DNA]</scope>
    <source>
        <strain evidence="4 5">DSM 26806</strain>
    </source>
</reference>
<dbReference type="InterPro" id="IPR013149">
    <property type="entry name" value="ADH-like_C"/>
</dbReference>
<dbReference type="SUPFAM" id="SSF51735">
    <property type="entry name" value="NAD(P)-binding Rossmann-fold domains"/>
    <property type="match status" value="1"/>
</dbReference>
<dbReference type="PANTHER" id="PTHR43401">
    <property type="entry name" value="L-THREONINE 3-DEHYDROGENASE"/>
    <property type="match status" value="1"/>
</dbReference>
<dbReference type="EC" id="1.1.1.14" evidence="4"/>
<feature type="domain" description="Alcohol dehydrogenase-like C-terminal" evidence="2">
    <location>
        <begin position="181"/>
        <end position="305"/>
    </location>
</feature>
<dbReference type="EMBL" id="JAGGLD010000001">
    <property type="protein sequence ID" value="MBP1999936.1"/>
    <property type="molecule type" value="Genomic_DNA"/>
</dbReference>
<proteinExistence type="predicted"/>
<dbReference type="InterPro" id="IPR013154">
    <property type="entry name" value="ADH-like_N"/>
</dbReference>
<sequence>MTQELMMSTHLWHGPRLPLEEKRIPIPQIEDRLDVVVRIRAANFGAALGRAVTVGHPKLKPPAVLGTLIAGDIIAKGDGISLPLGARITVDPHPPCNHCANCRNNLEALCTTKYTLEPGGMSEYVRIRGPLSHSIHLIPEQVTYAEAAYTEIVACVMEATRLGNIEFGDSVVIIGCGPTALIQIQLAHLRGAGKVICLFNHMERQDRIAELGAIPIYSLEADFEETIHQITDGGANTVIEQVGTPETYSLALRLVRSGGTVVGFGGSKKDTNIQIDPNFIHYQNITFKGSYHYRRGTFERALKLLNLKKIQLHSILTHSIPLNQVNEAAALIKHPDCIALMVRSQD</sequence>
<dbReference type="RefSeq" id="WP_209859594.1">
    <property type="nucleotide sequence ID" value="NZ_JAGGLD010000001.1"/>
</dbReference>
<accession>A0ABS4JFN3</accession>
<dbReference type="Pfam" id="PF08240">
    <property type="entry name" value="ADH_N"/>
    <property type="match status" value="1"/>
</dbReference>
<keyword evidence="5" id="KW-1185">Reference proteome</keyword>
<dbReference type="Gene3D" id="3.40.50.720">
    <property type="entry name" value="NAD(P)-binding Rossmann-like Domain"/>
    <property type="match status" value="1"/>
</dbReference>
<dbReference type="Proteomes" id="UP001519288">
    <property type="component" value="Unassembled WGS sequence"/>
</dbReference>
<name>A0ABS4JFN3_9BACL</name>
<organism evidence="4 5">
    <name type="scientific">Paenibacillus shirakamiensis</name>
    <dbReference type="NCBI Taxonomy" id="1265935"/>
    <lineage>
        <taxon>Bacteria</taxon>
        <taxon>Bacillati</taxon>
        <taxon>Bacillota</taxon>
        <taxon>Bacilli</taxon>
        <taxon>Bacillales</taxon>
        <taxon>Paenibacillaceae</taxon>
        <taxon>Paenibacillus</taxon>
    </lineage>
</organism>
<dbReference type="SUPFAM" id="SSF50129">
    <property type="entry name" value="GroES-like"/>
    <property type="match status" value="1"/>
</dbReference>